<dbReference type="Pfam" id="PF06013">
    <property type="entry name" value="WXG100"/>
    <property type="match status" value="1"/>
</dbReference>
<reference evidence="2 3" key="1">
    <citation type="submission" date="2020-03" db="EMBL/GenBank/DDBJ databases">
        <title>Whole genome shotgun sequence of Phytohabitans flavus NBRC 107702.</title>
        <authorList>
            <person name="Komaki H."/>
            <person name="Tamura T."/>
        </authorList>
    </citation>
    <scope>NUCLEOTIDE SEQUENCE [LARGE SCALE GENOMIC DNA]</scope>
    <source>
        <strain evidence="2 3">NBRC 107702</strain>
    </source>
</reference>
<reference evidence="2 3" key="2">
    <citation type="submission" date="2020-03" db="EMBL/GenBank/DDBJ databases">
        <authorList>
            <person name="Ichikawa N."/>
            <person name="Kimura A."/>
            <person name="Kitahashi Y."/>
            <person name="Uohara A."/>
        </authorList>
    </citation>
    <scope>NUCLEOTIDE SEQUENCE [LARGE SCALE GENOMIC DNA]</scope>
    <source>
        <strain evidence="2 3">NBRC 107702</strain>
    </source>
</reference>
<keyword evidence="3" id="KW-1185">Reference proteome</keyword>
<sequence>MSATYSYRPNGMLDAGTELNVIQRELRESLGKLNGAVLTFRQANQSDAVDAYTAEQQKWNEGLEKMEHGLASAQMRLENILANYQLAQNRGVGLFGGQV</sequence>
<dbReference type="Gene3D" id="1.10.287.1060">
    <property type="entry name" value="ESAT-6-like"/>
    <property type="match status" value="1"/>
</dbReference>
<protein>
    <recommendedName>
        <fullName evidence="4">WXG100 family type VII secretion target</fullName>
    </recommendedName>
</protein>
<proteinExistence type="predicted"/>
<dbReference type="InterPro" id="IPR010310">
    <property type="entry name" value="T7SS_ESAT-6-like"/>
</dbReference>
<dbReference type="Proteomes" id="UP000502508">
    <property type="component" value="Chromosome"/>
</dbReference>
<organism evidence="2 3">
    <name type="scientific">Phytohabitans flavus</name>
    <dbReference type="NCBI Taxonomy" id="1076124"/>
    <lineage>
        <taxon>Bacteria</taxon>
        <taxon>Bacillati</taxon>
        <taxon>Actinomycetota</taxon>
        <taxon>Actinomycetes</taxon>
        <taxon>Micromonosporales</taxon>
        <taxon>Micromonosporaceae</taxon>
    </lineage>
</organism>
<dbReference type="KEGG" id="pfla:Pflav_011010"/>
<gene>
    <name evidence="2" type="ORF">Pflav_011010</name>
</gene>
<feature type="coiled-coil region" evidence="1">
    <location>
        <begin position="63"/>
        <end position="90"/>
    </location>
</feature>
<dbReference type="RefSeq" id="WP_173034154.1">
    <property type="nucleotide sequence ID" value="NZ_AP022870.1"/>
</dbReference>
<evidence type="ECO:0000313" key="2">
    <source>
        <dbReference type="EMBL" id="BCB74691.1"/>
    </source>
</evidence>
<evidence type="ECO:0000256" key="1">
    <source>
        <dbReference type="SAM" id="Coils"/>
    </source>
</evidence>
<accession>A0A6F8XLN2</accession>
<evidence type="ECO:0000313" key="3">
    <source>
        <dbReference type="Proteomes" id="UP000502508"/>
    </source>
</evidence>
<evidence type="ECO:0008006" key="4">
    <source>
        <dbReference type="Google" id="ProtNLM"/>
    </source>
</evidence>
<keyword evidence="1" id="KW-0175">Coiled coil</keyword>
<dbReference type="EMBL" id="AP022870">
    <property type="protein sequence ID" value="BCB74691.1"/>
    <property type="molecule type" value="Genomic_DNA"/>
</dbReference>
<dbReference type="AlphaFoldDB" id="A0A6F8XLN2"/>
<dbReference type="SUPFAM" id="SSF140453">
    <property type="entry name" value="EsxAB dimer-like"/>
    <property type="match status" value="1"/>
</dbReference>
<dbReference type="InterPro" id="IPR036689">
    <property type="entry name" value="ESAT-6-like_sf"/>
</dbReference>
<name>A0A6F8XLN2_9ACTN</name>